<keyword evidence="4" id="KW-1003">Cell membrane</keyword>
<evidence type="ECO:0000256" key="9">
    <source>
        <dbReference type="ARBA" id="ARBA00023136"/>
    </source>
</evidence>
<evidence type="ECO:0000313" key="11">
    <source>
        <dbReference type="EMBL" id="SMY17971.1"/>
    </source>
</evidence>
<evidence type="ECO:0000256" key="3">
    <source>
        <dbReference type="ARBA" id="ARBA00022448"/>
    </source>
</evidence>
<evidence type="ECO:0000256" key="8">
    <source>
        <dbReference type="ARBA" id="ARBA00022989"/>
    </source>
</evidence>
<keyword evidence="5" id="KW-0997">Cell inner membrane</keyword>
<evidence type="ECO:0000256" key="7">
    <source>
        <dbReference type="ARBA" id="ARBA00022927"/>
    </source>
</evidence>
<feature type="domain" description="Type II secretion system protein GspC N-terminal" evidence="10">
    <location>
        <begin position="39"/>
        <end position="177"/>
    </location>
</feature>
<dbReference type="Pfam" id="PF11356">
    <property type="entry name" value="T2SSC"/>
    <property type="match status" value="1"/>
</dbReference>
<evidence type="ECO:0000256" key="5">
    <source>
        <dbReference type="ARBA" id="ARBA00022519"/>
    </source>
</evidence>
<dbReference type="NCBIfam" id="TIGR01713">
    <property type="entry name" value="typeII_sec_gspC"/>
    <property type="match status" value="1"/>
</dbReference>
<dbReference type="GO" id="GO:0015628">
    <property type="term" value="P:protein secretion by the type II secretion system"/>
    <property type="evidence" value="ECO:0007669"/>
    <property type="project" value="InterPro"/>
</dbReference>
<reference evidence="12" key="1">
    <citation type="submission" date="2017-06" db="EMBL/GenBank/DDBJ databases">
        <authorList>
            <person name="Rodrigo-Torres L."/>
            <person name="Arahal R. D."/>
            <person name="Lucena T."/>
        </authorList>
    </citation>
    <scope>NUCLEOTIDE SEQUENCE [LARGE SCALE GENOMIC DNA]</scope>
    <source>
        <strain evidence="12">type strain: CECT 9192</strain>
    </source>
</reference>
<organism evidence="11 12">
    <name type="scientific">Photobacterium aquimaris</name>
    <dbReference type="NCBI Taxonomy" id="512643"/>
    <lineage>
        <taxon>Bacteria</taxon>
        <taxon>Pseudomonadati</taxon>
        <taxon>Pseudomonadota</taxon>
        <taxon>Gammaproteobacteria</taxon>
        <taxon>Vibrionales</taxon>
        <taxon>Vibrionaceae</taxon>
        <taxon>Photobacterium</taxon>
    </lineage>
</organism>
<evidence type="ECO:0000256" key="6">
    <source>
        <dbReference type="ARBA" id="ARBA00022692"/>
    </source>
</evidence>
<dbReference type="EMBL" id="FYAH01000009">
    <property type="protein sequence ID" value="SMY17971.1"/>
    <property type="molecule type" value="Genomic_DNA"/>
</dbReference>
<sequence length="305" mass="33243">MVVGILTMDFTMSVSKWFAVAATKRPLSLQSVTRLLTGLLVVILAWVGGRLVWSIVEPAPVVARWQPLTVSVNTSQQQLPVNEILSLNLFGRYQANATPVVAKPVKQDAPQTQLRLTLVGVVASSTPSKALAVVTNNGKQNTYGVNEVIDNTRATLIAVYNDRVIIRNNGRDETLMLEGIKYTKPSATVASSQVNSPQSNGNAAELAKIKQEILSEPQTLFSYIRLSQVKKDGQIEGYRVNPGKNRILFDQVGLKANDLAVSINGNSLTDPAIMAKLWGELSSATDFTLTVERNGQLHDIHIELQ</sequence>
<dbReference type="SUPFAM" id="SSF50156">
    <property type="entry name" value="PDZ domain-like"/>
    <property type="match status" value="1"/>
</dbReference>
<name>A0A1Y6L0N3_9GAMM</name>
<dbReference type="GO" id="GO:0005886">
    <property type="term" value="C:plasma membrane"/>
    <property type="evidence" value="ECO:0007669"/>
    <property type="project" value="UniProtKB-SubCell"/>
</dbReference>
<gene>
    <name evidence="11" type="primary">epsC</name>
    <name evidence="11" type="ORF">PAQU9191_03293</name>
</gene>
<evidence type="ECO:0000256" key="2">
    <source>
        <dbReference type="ARBA" id="ARBA00007986"/>
    </source>
</evidence>
<dbReference type="Proteomes" id="UP000196485">
    <property type="component" value="Unassembled WGS sequence"/>
</dbReference>
<keyword evidence="12" id="KW-1185">Reference proteome</keyword>
<evidence type="ECO:0000313" key="12">
    <source>
        <dbReference type="Proteomes" id="UP000196485"/>
    </source>
</evidence>
<dbReference type="GO" id="GO:0015627">
    <property type="term" value="C:type II protein secretion system complex"/>
    <property type="evidence" value="ECO:0007669"/>
    <property type="project" value="InterPro"/>
</dbReference>
<comment type="subcellular location">
    <subcellularLocation>
        <location evidence="1">Cell inner membrane</location>
    </subcellularLocation>
</comment>
<comment type="similarity">
    <text evidence="2">Belongs to the GSP C family.</text>
</comment>
<dbReference type="Gene3D" id="2.30.42.10">
    <property type="match status" value="1"/>
</dbReference>
<dbReference type="Gene3D" id="2.30.30.830">
    <property type="match status" value="1"/>
</dbReference>
<keyword evidence="6" id="KW-0812">Transmembrane</keyword>
<accession>A0A1Y6L0N3</accession>
<evidence type="ECO:0000256" key="4">
    <source>
        <dbReference type="ARBA" id="ARBA00022475"/>
    </source>
</evidence>
<keyword evidence="8" id="KW-1133">Transmembrane helix</keyword>
<proteinExistence type="inferred from homology"/>
<evidence type="ECO:0000256" key="1">
    <source>
        <dbReference type="ARBA" id="ARBA00004533"/>
    </source>
</evidence>
<dbReference type="InterPro" id="IPR036034">
    <property type="entry name" value="PDZ_sf"/>
</dbReference>
<keyword evidence="9" id="KW-0472">Membrane</keyword>
<keyword evidence="7" id="KW-0653">Protein transport</keyword>
<dbReference type="InterPro" id="IPR024961">
    <property type="entry name" value="T2SS_GspC_N"/>
</dbReference>
<dbReference type="AlphaFoldDB" id="A0A1Y6L0N3"/>
<evidence type="ECO:0000259" key="10">
    <source>
        <dbReference type="Pfam" id="PF11356"/>
    </source>
</evidence>
<keyword evidence="3" id="KW-0813">Transport</keyword>
<protein>
    <submittedName>
        <fullName evidence="11">Type II secretion system protein C</fullName>
    </submittedName>
</protein>
<dbReference type="InterPro" id="IPR001639">
    <property type="entry name" value="T2SS_protein-GspC"/>
</dbReference>